<comment type="caution">
    <text evidence="1">The sequence shown here is derived from an EMBL/GenBank/DDBJ whole genome shotgun (WGS) entry which is preliminary data.</text>
</comment>
<protein>
    <submittedName>
        <fullName evidence="1">Uncharacterized protein</fullName>
    </submittedName>
</protein>
<dbReference type="Proteomes" id="UP000593561">
    <property type="component" value="Unassembled WGS sequence"/>
</dbReference>
<dbReference type="EMBL" id="JABFAC010000003">
    <property type="protein sequence ID" value="MBA0609672.1"/>
    <property type="molecule type" value="Genomic_DNA"/>
</dbReference>
<organism evidence="1 2">
    <name type="scientific">Gossypium davidsonii</name>
    <name type="common">Davidson's cotton</name>
    <name type="synonym">Gossypium klotzschianum subsp. davidsonii</name>
    <dbReference type="NCBI Taxonomy" id="34287"/>
    <lineage>
        <taxon>Eukaryota</taxon>
        <taxon>Viridiplantae</taxon>
        <taxon>Streptophyta</taxon>
        <taxon>Embryophyta</taxon>
        <taxon>Tracheophyta</taxon>
        <taxon>Spermatophyta</taxon>
        <taxon>Magnoliopsida</taxon>
        <taxon>eudicotyledons</taxon>
        <taxon>Gunneridae</taxon>
        <taxon>Pentapetalae</taxon>
        <taxon>rosids</taxon>
        <taxon>malvids</taxon>
        <taxon>Malvales</taxon>
        <taxon>Malvaceae</taxon>
        <taxon>Malvoideae</taxon>
        <taxon>Gossypium</taxon>
    </lineage>
</organism>
<accession>A0A7J8R8J0</accession>
<dbReference type="AlphaFoldDB" id="A0A7J8R8J0"/>
<sequence>MGRKLLVHVAVVDKNEWEKNVMVHMVKNMQTVGLKVFPDMRASKRFPYGSPHLSFMRQVWVPINGNSIPCLSGYGHHVYTVEPSVKVPDSCRAIKTVEIPFGYSSYLSDNSFGLGLTWELPKRDDEDGDDGFEEERTWVHLTTKK</sequence>
<proteinExistence type="predicted"/>
<evidence type="ECO:0000313" key="2">
    <source>
        <dbReference type="Proteomes" id="UP000593561"/>
    </source>
</evidence>
<keyword evidence="2" id="KW-1185">Reference proteome</keyword>
<reference evidence="1 2" key="1">
    <citation type="journal article" date="2019" name="Genome Biol. Evol.">
        <title>Insights into the evolution of the New World diploid cottons (Gossypium, subgenus Houzingenia) based on genome sequencing.</title>
        <authorList>
            <person name="Grover C.E."/>
            <person name="Arick M.A. 2nd"/>
            <person name="Thrash A."/>
            <person name="Conover J.L."/>
            <person name="Sanders W.S."/>
            <person name="Peterson D.G."/>
            <person name="Frelichowski J.E."/>
            <person name="Scheffler J.A."/>
            <person name="Scheffler B.E."/>
            <person name="Wendel J.F."/>
        </authorList>
    </citation>
    <scope>NUCLEOTIDE SEQUENCE [LARGE SCALE GENOMIC DNA]</scope>
    <source>
        <strain evidence="1">27</strain>
        <tissue evidence="1">Leaf</tissue>
    </source>
</reference>
<name>A0A7J8R8J0_GOSDV</name>
<evidence type="ECO:0000313" key="1">
    <source>
        <dbReference type="EMBL" id="MBA0609672.1"/>
    </source>
</evidence>
<feature type="non-terminal residue" evidence="1">
    <location>
        <position position="1"/>
    </location>
</feature>
<gene>
    <name evidence="1" type="ORF">Godav_021686</name>
</gene>